<name>A4CMA7_ROBBH</name>
<evidence type="ECO:0000259" key="3">
    <source>
        <dbReference type="Pfam" id="PF16344"/>
    </source>
</evidence>
<dbReference type="Gene3D" id="2.60.120.1440">
    <property type="match status" value="1"/>
</dbReference>
<organism evidence="4 5">
    <name type="scientific">Robiginitalea biformata (strain ATCC BAA-864 / DSM 15991 / KCTC 12146 / HTCC2501)</name>
    <dbReference type="NCBI Taxonomy" id="313596"/>
    <lineage>
        <taxon>Bacteria</taxon>
        <taxon>Pseudomonadati</taxon>
        <taxon>Bacteroidota</taxon>
        <taxon>Flavobacteriia</taxon>
        <taxon>Flavobacteriales</taxon>
        <taxon>Flavobacteriaceae</taxon>
        <taxon>Robiginitalea</taxon>
    </lineage>
</organism>
<dbReference type="GO" id="GO:0016989">
    <property type="term" value="F:sigma factor antagonist activity"/>
    <property type="evidence" value="ECO:0007669"/>
    <property type="project" value="TreeGrafter"/>
</dbReference>
<dbReference type="PANTHER" id="PTHR30273">
    <property type="entry name" value="PERIPLASMIC SIGNAL SENSOR AND SIGMA FACTOR ACTIVATOR FECR-RELATED"/>
    <property type="match status" value="1"/>
</dbReference>
<feature type="transmembrane region" description="Helical" evidence="1">
    <location>
        <begin position="20"/>
        <end position="37"/>
    </location>
</feature>
<keyword evidence="1" id="KW-0472">Membrane</keyword>
<evidence type="ECO:0000313" key="5">
    <source>
        <dbReference type="Proteomes" id="UP000009049"/>
    </source>
</evidence>
<dbReference type="Gene3D" id="3.55.50.30">
    <property type="match status" value="1"/>
</dbReference>
<reference evidence="4 5" key="1">
    <citation type="journal article" date="2009" name="J. Bacteriol.">
        <title>Complete genome sequence of Robiginitalea biformata HTCC2501.</title>
        <authorList>
            <person name="Oh H.M."/>
            <person name="Giovannoni S.J."/>
            <person name="Lee K."/>
            <person name="Ferriera S."/>
            <person name="Johnson J."/>
            <person name="Cho J.C."/>
        </authorList>
    </citation>
    <scope>NUCLEOTIDE SEQUENCE [LARGE SCALE GENOMIC DNA]</scope>
    <source>
        <strain evidence="5">ATCC BAA-864 / HTCC2501 / KCTC 12146</strain>
    </source>
</reference>
<keyword evidence="1" id="KW-1133">Transmembrane helix</keyword>
<dbReference type="PIRSF" id="PIRSF018266">
    <property type="entry name" value="FecR"/>
    <property type="match status" value="1"/>
</dbReference>
<dbReference type="Proteomes" id="UP000009049">
    <property type="component" value="Chromosome"/>
</dbReference>
<feature type="domain" description="FecR protein" evidence="2">
    <location>
        <begin position="113"/>
        <end position="206"/>
    </location>
</feature>
<dbReference type="EMBL" id="CP001712">
    <property type="protein sequence ID" value="EAR14799.1"/>
    <property type="molecule type" value="Genomic_DNA"/>
</dbReference>
<keyword evidence="1" id="KW-0812">Transmembrane</keyword>
<evidence type="ECO:0000256" key="1">
    <source>
        <dbReference type="SAM" id="Phobius"/>
    </source>
</evidence>
<dbReference type="InterPro" id="IPR012373">
    <property type="entry name" value="Ferrdict_sens_TM"/>
</dbReference>
<dbReference type="KEGG" id="rbi:RB2501_10752"/>
<gene>
    <name evidence="4" type="ordered locus">RB2501_10752</name>
</gene>
<dbReference type="FunFam" id="2.60.120.1440:FF:000001">
    <property type="entry name" value="Putative anti-sigma factor"/>
    <property type="match status" value="1"/>
</dbReference>
<sequence>MESARKADHHRKWQFRRRVLIGAAACLAISIGLTFFYRQPATPGIEDFVKSAPDIRPNEGDQVTIVLGQGKNLTLDEDQAGVAYSETGTDVRVGNQTVKQEALRDNKATYNTILVPYGKRTDLKLSDGTVVWLNSGTRLVYPAVFNEDNREVYLEGEAIFDVAHNPEKPFRVLSEHQRIEVLGTVFNVSSYPEDVETSTVLKSGSVRVSYSAKKDAAMRMTPGMRSAFNARTQKVYTQQVDPEDYFSWRDGFLSLKNHSLGEIATKLSRYYNRTVRIEDPDLAKETFSGKLDLKENVESVIGIISDATEIHFRETADAIVLTKEPTQ</sequence>
<evidence type="ECO:0000259" key="2">
    <source>
        <dbReference type="Pfam" id="PF04773"/>
    </source>
</evidence>
<dbReference type="InterPro" id="IPR006860">
    <property type="entry name" value="FecR"/>
</dbReference>
<keyword evidence="5" id="KW-1185">Reference proteome</keyword>
<dbReference type="PANTHER" id="PTHR30273:SF2">
    <property type="entry name" value="PROTEIN FECR"/>
    <property type="match status" value="1"/>
</dbReference>
<dbReference type="eggNOG" id="COG3712">
    <property type="taxonomic scope" value="Bacteria"/>
</dbReference>
<dbReference type="InterPro" id="IPR032508">
    <property type="entry name" value="FecR_C"/>
</dbReference>
<proteinExistence type="predicted"/>
<dbReference type="Pfam" id="PF16344">
    <property type="entry name" value="FecR_C"/>
    <property type="match status" value="1"/>
</dbReference>
<dbReference type="HOGENOM" id="CLU_050192_1_1_10"/>
<evidence type="ECO:0000313" key="4">
    <source>
        <dbReference type="EMBL" id="EAR14799.1"/>
    </source>
</evidence>
<protein>
    <submittedName>
        <fullName evidence="4">Putative anti-sigma factor</fullName>
    </submittedName>
</protein>
<dbReference type="Pfam" id="PF04773">
    <property type="entry name" value="FecR"/>
    <property type="match status" value="1"/>
</dbReference>
<feature type="domain" description="Protein FecR C-terminal" evidence="3">
    <location>
        <begin position="253"/>
        <end position="319"/>
    </location>
</feature>
<dbReference type="STRING" id="313596.RB2501_10752"/>
<accession>A4CMA7</accession>
<dbReference type="AlphaFoldDB" id="A4CMA7"/>